<dbReference type="Gene3D" id="1.10.3210.10">
    <property type="entry name" value="Hypothetical protein af1432"/>
    <property type="match status" value="1"/>
</dbReference>
<dbReference type="SUPFAM" id="SSF109604">
    <property type="entry name" value="HD-domain/PDEase-like"/>
    <property type="match status" value="1"/>
</dbReference>
<evidence type="ECO:0000313" key="3">
    <source>
        <dbReference type="Proteomes" id="UP001465153"/>
    </source>
</evidence>
<dbReference type="PROSITE" id="PS51833">
    <property type="entry name" value="HDOD"/>
    <property type="match status" value="1"/>
</dbReference>
<gene>
    <name evidence="2" type="ORF">NBRC116591_09930</name>
</gene>
<dbReference type="RefSeq" id="WP_353301897.1">
    <property type="nucleotide sequence ID" value="NZ_BAABWN010000003.1"/>
</dbReference>
<evidence type="ECO:0000313" key="2">
    <source>
        <dbReference type="EMBL" id="GAA6167183.1"/>
    </source>
</evidence>
<sequence length="438" mass="49580">MLTRYFKLSSPFKAAKLNPRNKKKEKTVFSTEVLQSLSPFNSAKEVTNILAMGIYELLELSQNSKLLDIGMNDDNDDWDYYLLSGSAKLIAGDGRESVIESTSTKALQPLAYLRPRKFQIRANGKANVFLKLPHGFVSSIIDQNKKTTEYHSQEIVYFGQISKESLLDQIQQEIRLGNLLLPSPPEVAEKVRLACENEDSNTEDIAYIISHDTSIAAKLLAASNSAHYAGLKEITTLEEAVNRLGRGTVKNLVIYYSTRELFSTKIPLLKKLFLSTWDRSFERAMLAKILAQHIGEPFNPEIAFLCGLLFRLGDLVILQYASEFIEDLSELDKIQKISDLQSSNISEQVLNHWCIPELVKVSLKYGGNWAYNSHAEKPNYADLMVVTNLYLRMYHNQFNGIPEFSKIPALKKTLNNNFTPQESIINECKKALSEFGNF</sequence>
<dbReference type="InterPro" id="IPR013976">
    <property type="entry name" value="HDOD"/>
</dbReference>
<reference evidence="2 3" key="1">
    <citation type="submission" date="2024-04" db="EMBL/GenBank/DDBJ databases">
        <title>Draft genome sequence of Sessilibacter corallicola NBRC 116591.</title>
        <authorList>
            <person name="Miyakawa T."/>
            <person name="Kusuya Y."/>
            <person name="Miura T."/>
        </authorList>
    </citation>
    <scope>NUCLEOTIDE SEQUENCE [LARGE SCALE GENOMIC DNA]</scope>
    <source>
        <strain evidence="2 3">KU-00831-HH</strain>
    </source>
</reference>
<name>A0ABQ0A6N8_9GAMM</name>
<dbReference type="InterPro" id="IPR052340">
    <property type="entry name" value="RNase_Y/CdgJ"/>
</dbReference>
<dbReference type="Pfam" id="PF08668">
    <property type="entry name" value="HDOD"/>
    <property type="match status" value="1"/>
</dbReference>
<comment type="caution">
    <text evidence="2">The sequence shown here is derived from an EMBL/GenBank/DDBJ whole genome shotgun (WGS) entry which is preliminary data.</text>
</comment>
<feature type="domain" description="HDOD" evidence="1">
    <location>
        <begin position="181"/>
        <end position="369"/>
    </location>
</feature>
<dbReference type="PANTHER" id="PTHR33525">
    <property type="match status" value="1"/>
</dbReference>
<accession>A0ABQ0A6N8</accession>
<dbReference type="Proteomes" id="UP001465153">
    <property type="component" value="Unassembled WGS sequence"/>
</dbReference>
<evidence type="ECO:0000259" key="1">
    <source>
        <dbReference type="PROSITE" id="PS51833"/>
    </source>
</evidence>
<proteinExistence type="predicted"/>
<protein>
    <recommendedName>
        <fullName evidence="1">HDOD domain-containing protein</fullName>
    </recommendedName>
</protein>
<keyword evidence="3" id="KW-1185">Reference proteome</keyword>
<organism evidence="2 3">
    <name type="scientific">Sessilibacter corallicola</name>
    <dbReference type="NCBI Taxonomy" id="2904075"/>
    <lineage>
        <taxon>Bacteria</taxon>
        <taxon>Pseudomonadati</taxon>
        <taxon>Pseudomonadota</taxon>
        <taxon>Gammaproteobacteria</taxon>
        <taxon>Cellvibrionales</taxon>
        <taxon>Cellvibrionaceae</taxon>
        <taxon>Sessilibacter</taxon>
    </lineage>
</organism>
<dbReference type="EMBL" id="BAABWN010000003">
    <property type="protein sequence ID" value="GAA6167183.1"/>
    <property type="molecule type" value="Genomic_DNA"/>
</dbReference>
<dbReference type="PANTHER" id="PTHR33525:SF3">
    <property type="entry name" value="RIBONUCLEASE Y"/>
    <property type="match status" value="1"/>
</dbReference>